<organism evidence="1">
    <name type="scientific">bioreactor metagenome</name>
    <dbReference type="NCBI Taxonomy" id="1076179"/>
    <lineage>
        <taxon>unclassified sequences</taxon>
        <taxon>metagenomes</taxon>
        <taxon>ecological metagenomes</taxon>
    </lineage>
</organism>
<dbReference type="InterPro" id="IPR054333">
    <property type="entry name" value="REase-ARP-assoc"/>
</dbReference>
<gene>
    <name evidence="1" type="ORF">SDC9_104312</name>
</gene>
<accession>A0A645AWG0</accession>
<sequence>MDQQKIIRIKDNLYDRSVGVVENFYEFKWHKEDVAQKNSSQALAIDFWGCLKLSPYKTKLINMIFNKKEDNWDIILEYSDKKILSEKRSSQIDVLIESEHFVIIIESKFTEKDGGGCSQVKKTTHFLVQCNGDYIEQTNPVNKKIAKCSLTGKGIKYWDYINSLTEFDKNDDYSPCPFKKGEFQWMRNICFAEAYANSKQKKSESYLVYFKSDKCPISKKVENDTYLGELKGKIKNHHAFKPLSYNELLDKCIIYLDFDSNEKQIWIELKDWMYNKEKLI</sequence>
<dbReference type="AlphaFoldDB" id="A0A645AWG0"/>
<comment type="caution">
    <text evidence="1">The sequence shown here is derived from an EMBL/GenBank/DDBJ whole genome shotgun (WGS) entry which is preliminary data.</text>
</comment>
<proteinExistence type="predicted"/>
<reference evidence="1" key="1">
    <citation type="submission" date="2019-08" db="EMBL/GenBank/DDBJ databases">
        <authorList>
            <person name="Kucharzyk K."/>
            <person name="Murdoch R.W."/>
            <person name="Higgins S."/>
            <person name="Loffler F."/>
        </authorList>
    </citation>
    <scope>NUCLEOTIDE SEQUENCE</scope>
</reference>
<protein>
    <submittedName>
        <fullName evidence="1">Uncharacterized protein</fullName>
    </submittedName>
</protein>
<dbReference type="Pfam" id="PF22558">
    <property type="entry name" value="REase-ARP"/>
    <property type="match status" value="1"/>
</dbReference>
<dbReference type="EMBL" id="VSSQ01016298">
    <property type="protein sequence ID" value="MPM57490.1"/>
    <property type="molecule type" value="Genomic_DNA"/>
</dbReference>
<evidence type="ECO:0000313" key="1">
    <source>
        <dbReference type="EMBL" id="MPM57490.1"/>
    </source>
</evidence>
<name>A0A645AWG0_9ZZZZ</name>